<sequence>MGTLRIHFTADDLARTTVAAAPDPLWEVLLSRFRLRESGAQPLFRPWLGQLRAHPGRLGRIRPGARLLDVLVPPGPYFPDFLTPPEAESGLNDGLEALLSTPRRRLRHELRLLARHHTLPGWVRPIAEGDVKLLTGMADALRDYHEAAIAPYHALIQGAVAADRAQRARDLLGGGVEGLLEGLRPLMRWNPPVLEVNYDVDRDMWLNGRGLRLVPSYFCQRVPVSLVDPVLPPVLIYPIERRHRWAPAAADPRGLAALLGRTRAAVLDALGDGATTTELARRLHTSPASISRHTSVLREAGLITTHRDGTAVLHAVSPLGVALLEGRLSAPLPG</sequence>
<dbReference type="SUPFAM" id="SSF46785">
    <property type="entry name" value="Winged helix' DNA-binding domain"/>
    <property type="match status" value="1"/>
</dbReference>
<keyword evidence="2" id="KW-0238">DNA-binding</keyword>
<dbReference type="EMBL" id="JBHSRF010000045">
    <property type="protein sequence ID" value="MFC6084603.1"/>
    <property type="molecule type" value="Genomic_DNA"/>
</dbReference>
<dbReference type="InterPro" id="IPR036388">
    <property type="entry name" value="WH-like_DNA-bd_sf"/>
</dbReference>
<dbReference type="PANTHER" id="PTHR43132:SF8">
    <property type="entry name" value="HTH-TYPE TRANSCRIPTIONAL REGULATOR KMTR"/>
    <property type="match status" value="1"/>
</dbReference>
<evidence type="ECO:0000313" key="5">
    <source>
        <dbReference type="EMBL" id="MFC6084603.1"/>
    </source>
</evidence>
<accession>A0ABW1NP09</accession>
<feature type="domain" description="HTH arsR-type" evidence="4">
    <location>
        <begin position="253"/>
        <end position="325"/>
    </location>
</feature>
<dbReference type="Proteomes" id="UP001596137">
    <property type="component" value="Unassembled WGS sequence"/>
</dbReference>
<dbReference type="RefSeq" id="WP_380757837.1">
    <property type="nucleotide sequence ID" value="NZ_JBHSRF010000045.1"/>
</dbReference>
<protein>
    <submittedName>
        <fullName evidence="5">ArsR/SmtB family transcription factor</fullName>
    </submittedName>
</protein>
<evidence type="ECO:0000313" key="6">
    <source>
        <dbReference type="Proteomes" id="UP001596137"/>
    </source>
</evidence>
<reference evidence="6" key="1">
    <citation type="journal article" date="2019" name="Int. J. Syst. Evol. Microbiol.">
        <title>The Global Catalogue of Microorganisms (GCM) 10K type strain sequencing project: providing services to taxonomists for standard genome sequencing and annotation.</title>
        <authorList>
            <consortium name="The Broad Institute Genomics Platform"/>
            <consortium name="The Broad Institute Genome Sequencing Center for Infectious Disease"/>
            <person name="Wu L."/>
            <person name="Ma J."/>
        </authorList>
    </citation>
    <scope>NUCLEOTIDE SEQUENCE [LARGE SCALE GENOMIC DNA]</scope>
    <source>
        <strain evidence="6">JCM 30346</strain>
    </source>
</reference>
<keyword evidence="3" id="KW-0804">Transcription</keyword>
<comment type="caution">
    <text evidence="5">The sequence shown here is derived from an EMBL/GenBank/DDBJ whole genome shotgun (WGS) entry which is preliminary data.</text>
</comment>
<proteinExistence type="predicted"/>
<dbReference type="InterPro" id="IPR011991">
    <property type="entry name" value="ArsR-like_HTH"/>
</dbReference>
<dbReference type="Pfam" id="PF12840">
    <property type="entry name" value="HTH_20"/>
    <property type="match status" value="1"/>
</dbReference>
<name>A0ABW1NP09_9ACTN</name>
<dbReference type="SMART" id="SM00418">
    <property type="entry name" value="HTH_ARSR"/>
    <property type="match status" value="1"/>
</dbReference>
<evidence type="ECO:0000259" key="4">
    <source>
        <dbReference type="SMART" id="SM00418"/>
    </source>
</evidence>
<dbReference type="InterPro" id="IPR036390">
    <property type="entry name" value="WH_DNA-bd_sf"/>
</dbReference>
<evidence type="ECO:0000256" key="2">
    <source>
        <dbReference type="ARBA" id="ARBA00023125"/>
    </source>
</evidence>
<keyword evidence="6" id="KW-1185">Reference proteome</keyword>
<dbReference type="Gene3D" id="1.10.10.10">
    <property type="entry name" value="Winged helix-like DNA-binding domain superfamily/Winged helix DNA-binding domain"/>
    <property type="match status" value="1"/>
</dbReference>
<keyword evidence="1" id="KW-0805">Transcription regulation</keyword>
<organism evidence="5 6">
    <name type="scientific">Sphaerisporangium aureirubrum</name>
    <dbReference type="NCBI Taxonomy" id="1544736"/>
    <lineage>
        <taxon>Bacteria</taxon>
        <taxon>Bacillati</taxon>
        <taxon>Actinomycetota</taxon>
        <taxon>Actinomycetes</taxon>
        <taxon>Streptosporangiales</taxon>
        <taxon>Streptosporangiaceae</taxon>
        <taxon>Sphaerisporangium</taxon>
    </lineage>
</organism>
<dbReference type="PANTHER" id="PTHR43132">
    <property type="entry name" value="ARSENICAL RESISTANCE OPERON REPRESSOR ARSR-RELATED"/>
    <property type="match status" value="1"/>
</dbReference>
<dbReference type="PRINTS" id="PR00778">
    <property type="entry name" value="HTHARSR"/>
</dbReference>
<dbReference type="CDD" id="cd00090">
    <property type="entry name" value="HTH_ARSR"/>
    <property type="match status" value="1"/>
</dbReference>
<gene>
    <name evidence="5" type="ORF">ACFP1K_25820</name>
</gene>
<dbReference type="InterPro" id="IPR001845">
    <property type="entry name" value="HTH_ArsR_DNA-bd_dom"/>
</dbReference>
<dbReference type="InterPro" id="IPR051011">
    <property type="entry name" value="Metal_resp_trans_reg"/>
</dbReference>
<evidence type="ECO:0000256" key="3">
    <source>
        <dbReference type="ARBA" id="ARBA00023163"/>
    </source>
</evidence>
<evidence type="ECO:0000256" key="1">
    <source>
        <dbReference type="ARBA" id="ARBA00023015"/>
    </source>
</evidence>